<reference evidence="1 2" key="1">
    <citation type="submission" date="2015-04" db="EMBL/GenBank/DDBJ databases">
        <authorList>
            <person name="Syromyatnikov M.Y."/>
            <person name="Popov V.N."/>
        </authorList>
    </citation>
    <scope>NUCLEOTIDE SEQUENCE [LARGE SCALE GENOMIC DNA]</scope>
</reference>
<evidence type="ECO:0000313" key="2">
    <source>
        <dbReference type="Proteomes" id="UP000183832"/>
    </source>
</evidence>
<dbReference type="Proteomes" id="UP000183832">
    <property type="component" value="Unassembled WGS sequence"/>
</dbReference>
<gene>
    <name evidence="1" type="ORF">CLUMA_CG001063</name>
</gene>
<accession>A0A1J1HGZ0</accession>
<sequence>MKALNNSQQILSKEFQCKVSSSMTLMNAQCRSILEEHDINLIYLHAYLGCTIAWQYCFATIL</sequence>
<dbReference type="AlphaFoldDB" id="A0A1J1HGZ0"/>
<proteinExistence type="predicted"/>
<keyword evidence="2" id="KW-1185">Reference proteome</keyword>
<name>A0A1J1HGZ0_9DIPT</name>
<dbReference type="EMBL" id="CVRI01000004">
    <property type="protein sequence ID" value="CRK87261.1"/>
    <property type="molecule type" value="Genomic_DNA"/>
</dbReference>
<organism evidence="1 2">
    <name type="scientific">Clunio marinus</name>
    <dbReference type="NCBI Taxonomy" id="568069"/>
    <lineage>
        <taxon>Eukaryota</taxon>
        <taxon>Metazoa</taxon>
        <taxon>Ecdysozoa</taxon>
        <taxon>Arthropoda</taxon>
        <taxon>Hexapoda</taxon>
        <taxon>Insecta</taxon>
        <taxon>Pterygota</taxon>
        <taxon>Neoptera</taxon>
        <taxon>Endopterygota</taxon>
        <taxon>Diptera</taxon>
        <taxon>Nematocera</taxon>
        <taxon>Chironomoidea</taxon>
        <taxon>Chironomidae</taxon>
        <taxon>Clunio</taxon>
    </lineage>
</organism>
<evidence type="ECO:0000313" key="1">
    <source>
        <dbReference type="EMBL" id="CRK87261.1"/>
    </source>
</evidence>
<protein>
    <submittedName>
        <fullName evidence="1">CLUMA_CG001063, isoform A</fullName>
    </submittedName>
</protein>